<proteinExistence type="predicted"/>
<dbReference type="AlphaFoldDB" id="A0A224YLX3"/>
<reference evidence="2" key="1">
    <citation type="journal article" date="2017" name="Parasit. Vectors">
        <title>Sialotranscriptomics of Rhipicephalus zambeziensis reveals intricate expression profiles of secretory proteins and suggests tight temporal transcriptional regulation during blood-feeding.</title>
        <authorList>
            <person name="de Castro M.H."/>
            <person name="de Klerk D."/>
            <person name="Pienaar R."/>
            <person name="Rees D.J.G."/>
            <person name="Mans B.J."/>
        </authorList>
    </citation>
    <scope>NUCLEOTIDE SEQUENCE</scope>
    <source>
        <tissue evidence="2">Salivary glands</tissue>
    </source>
</reference>
<sequence>MLFGRTVVNYIRVTVGNVISSLMSFSWCKRALLSHISLCGLFRVLYTVYYLFSEIHLRWPLMPLCSACCLPFAFDIFATPAHRVSTTKYFRGEAP</sequence>
<keyword evidence="1" id="KW-0812">Transmembrane</keyword>
<keyword evidence="1" id="KW-0472">Membrane</keyword>
<evidence type="ECO:0000313" key="2">
    <source>
        <dbReference type="EMBL" id="MAA14800.1"/>
    </source>
</evidence>
<dbReference type="EMBL" id="GFPF01003654">
    <property type="protein sequence ID" value="MAA14800.1"/>
    <property type="molecule type" value="Transcribed_RNA"/>
</dbReference>
<accession>A0A224YLX3</accession>
<keyword evidence="1" id="KW-1133">Transmembrane helix</keyword>
<protein>
    <submittedName>
        <fullName evidence="2">Uncharacterized protein</fullName>
    </submittedName>
</protein>
<feature type="transmembrane region" description="Helical" evidence="1">
    <location>
        <begin position="32"/>
        <end position="52"/>
    </location>
</feature>
<name>A0A224YLX3_9ACAR</name>
<organism evidence="2">
    <name type="scientific">Rhipicephalus zambeziensis</name>
    <dbReference type="NCBI Taxonomy" id="60191"/>
    <lineage>
        <taxon>Eukaryota</taxon>
        <taxon>Metazoa</taxon>
        <taxon>Ecdysozoa</taxon>
        <taxon>Arthropoda</taxon>
        <taxon>Chelicerata</taxon>
        <taxon>Arachnida</taxon>
        <taxon>Acari</taxon>
        <taxon>Parasitiformes</taxon>
        <taxon>Ixodida</taxon>
        <taxon>Ixodoidea</taxon>
        <taxon>Ixodidae</taxon>
        <taxon>Rhipicephalinae</taxon>
        <taxon>Rhipicephalus</taxon>
        <taxon>Rhipicephalus</taxon>
    </lineage>
</organism>
<evidence type="ECO:0000256" key="1">
    <source>
        <dbReference type="SAM" id="Phobius"/>
    </source>
</evidence>